<name>A0A9P9A9K8_9PEZI</name>
<proteinExistence type="predicted"/>
<dbReference type="Proteomes" id="UP000770015">
    <property type="component" value="Unassembled WGS sequence"/>
</dbReference>
<dbReference type="EMBL" id="JAGSXJ010000018">
    <property type="protein sequence ID" value="KAH6682138.1"/>
    <property type="molecule type" value="Genomic_DNA"/>
</dbReference>
<keyword evidence="2" id="KW-1185">Reference proteome</keyword>
<reference evidence="1" key="1">
    <citation type="journal article" date="2021" name="Nat. Commun.">
        <title>Genetic determinants of endophytism in the Arabidopsis root mycobiome.</title>
        <authorList>
            <person name="Mesny F."/>
            <person name="Miyauchi S."/>
            <person name="Thiergart T."/>
            <person name="Pickel B."/>
            <person name="Atanasova L."/>
            <person name="Karlsson M."/>
            <person name="Huettel B."/>
            <person name="Barry K.W."/>
            <person name="Haridas S."/>
            <person name="Chen C."/>
            <person name="Bauer D."/>
            <person name="Andreopoulos W."/>
            <person name="Pangilinan J."/>
            <person name="LaButti K."/>
            <person name="Riley R."/>
            <person name="Lipzen A."/>
            <person name="Clum A."/>
            <person name="Drula E."/>
            <person name="Henrissat B."/>
            <person name="Kohler A."/>
            <person name="Grigoriev I.V."/>
            <person name="Martin F.M."/>
            <person name="Hacquard S."/>
        </authorList>
    </citation>
    <scope>NUCLEOTIDE SEQUENCE</scope>
    <source>
        <strain evidence="1">MPI-SDFR-AT-0117</strain>
    </source>
</reference>
<organism evidence="1 2">
    <name type="scientific">Plectosphaerella plurivora</name>
    <dbReference type="NCBI Taxonomy" id="936078"/>
    <lineage>
        <taxon>Eukaryota</taxon>
        <taxon>Fungi</taxon>
        <taxon>Dikarya</taxon>
        <taxon>Ascomycota</taxon>
        <taxon>Pezizomycotina</taxon>
        <taxon>Sordariomycetes</taxon>
        <taxon>Hypocreomycetidae</taxon>
        <taxon>Glomerellales</taxon>
        <taxon>Plectosphaerellaceae</taxon>
        <taxon>Plectosphaerella</taxon>
    </lineage>
</organism>
<dbReference type="AlphaFoldDB" id="A0A9P9A9K8"/>
<protein>
    <submittedName>
        <fullName evidence="1">Uncharacterized protein</fullName>
    </submittedName>
</protein>
<sequence length="62" mass="6883">MAADGFEGKTANNPDCAFMKSPVAFLKVIYNGVRNDSQDVSRTDIGRMLGGELLRLEDFEDR</sequence>
<evidence type="ECO:0000313" key="2">
    <source>
        <dbReference type="Proteomes" id="UP000770015"/>
    </source>
</evidence>
<gene>
    <name evidence="1" type="ORF">F5X68DRAFT_211237</name>
</gene>
<accession>A0A9P9A9K8</accession>
<evidence type="ECO:0000313" key="1">
    <source>
        <dbReference type="EMBL" id="KAH6682138.1"/>
    </source>
</evidence>
<comment type="caution">
    <text evidence="1">The sequence shown here is derived from an EMBL/GenBank/DDBJ whole genome shotgun (WGS) entry which is preliminary data.</text>
</comment>